<dbReference type="OrthoDB" id="43195at2"/>
<dbReference type="PANTHER" id="PTHR30146:SF109">
    <property type="entry name" value="HTH-TYPE TRANSCRIPTIONAL REGULATOR GALS"/>
    <property type="match status" value="1"/>
</dbReference>
<evidence type="ECO:0000313" key="6">
    <source>
        <dbReference type="Proteomes" id="UP000093309"/>
    </source>
</evidence>
<dbReference type="EMBL" id="LYPC01000014">
    <property type="protein sequence ID" value="OCT15510.1"/>
    <property type="molecule type" value="Genomic_DNA"/>
</dbReference>
<dbReference type="SUPFAM" id="SSF53822">
    <property type="entry name" value="Periplasmic binding protein-like I"/>
    <property type="match status" value="1"/>
</dbReference>
<dbReference type="InterPro" id="IPR000843">
    <property type="entry name" value="HTH_LacI"/>
</dbReference>
<protein>
    <submittedName>
        <fullName evidence="5">LacI family transcriptional regulator</fullName>
    </submittedName>
</protein>
<dbReference type="PROSITE" id="PS00356">
    <property type="entry name" value="HTH_LACI_1"/>
    <property type="match status" value="1"/>
</dbReference>
<gene>
    <name evidence="5" type="ORF">A8709_15660</name>
</gene>
<sequence>MSTLKDIAEHVGVSISTVSRVVNNDTRRSVSADTRQKIWDAVAKLGYQSSKGTRETVVRGKPSKLNKKVGCIVAVQQNKYNHPYFSSILEGIDRGLEDHGYDLAFIHSGEELKKPNLLHKIVKESDISGIILVEGIDSASYEYIKAHVPYVVGIDIPDKEVPRVGYDRLLAAKHAVGHLIERGHKRIGFIGGSGLSMDMEKEKRYRGYREMLQEAGLSIPKDWVLDTQWDVEKSHELMKQALEGQKDRPTAFFAASDMMAISAMRAALELNYRIPEDIAFAAIDNIEFSQYCSPPLTTIDMPKFEIGWIAAKTLIDYIDEKMPVPVTITLPYKLIERGSS</sequence>
<dbReference type="GO" id="GO:0003700">
    <property type="term" value="F:DNA-binding transcription factor activity"/>
    <property type="evidence" value="ECO:0007669"/>
    <property type="project" value="TreeGrafter"/>
</dbReference>
<reference evidence="6" key="1">
    <citation type="submission" date="2016-05" db="EMBL/GenBank/DDBJ databases">
        <title>Paenibacillus oryzae. sp. nov., isolated from the rice root.</title>
        <authorList>
            <person name="Zhang J."/>
            <person name="Zhang X."/>
        </authorList>
    </citation>
    <scope>NUCLEOTIDE SEQUENCE [LARGE SCALE GENOMIC DNA]</scope>
    <source>
        <strain evidence="6">KCTC13222</strain>
    </source>
</reference>
<comment type="caution">
    <text evidence="5">The sequence shown here is derived from an EMBL/GenBank/DDBJ whole genome shotgun (WGS) entry which is preliminary data.</text>
</comment>
<dbReference type="CDD" id="cd01392">
    <property type="entry name" value="HTH_LacI"/>
    <property type="match status" value="1"/>
</dbReference>
<keyword evidence="1" id="KW-0805">Transcription regulation</keyword>
<dbReference type="RefSeq" id="WP_065852420.1">
    <property type="nucleotide sequence ID" value="NZ_LYPC01000014.1"/>
</dbReference>
<dbReference type="Gene3D" id="3.40.50.2300">
    <property type="match status" value="2"/>
</dbReference>
<dbReference type="STRING" id="512399.A8709_15660"/>
<dbReference type="PRINTS" id="PR00036">
    <property type="entry name" value="HTHLACI"/>
</dbReference>
<keyword evidence="6" id="KW-1185">Reference proteome</keyword>
<evidence type="ECO:0000259" key="4">
    <source>
        <dbReference type="PROSITE" id="PS50932"/>
    </source>
</evidence>
<dbReference type="Pfam" id="PF13377">
    <property type="entry name" value="Peripla_BP_3"/>
    <property type="match status" value="1"/>
</dbReference>
<organism evidence="5 6">
    <name type="scientific">Paenibacillus pectinilyticus</name>
    <dbReference type="NCBI Taxonomy" id="512399"/>
    <lineage>
        <taxon>Bacteria</taxon>
        <taxon>Bacillati</taxon>
        <taxon>Bacillota</taxon>
        <taxon>Bacilli</taxon>
        <taxon>Bacillales</taxon>
        <taxon>Paenibacillaceae</taxon>
        <taxon>Paenibacillus</taxon>
    </lineage>
</organism>
<evidence type="ECO:0000256" key="2">
    <source>
        <dbReference type="ARBA" id="ARBA00023125"/>
    </source>
</evidence>
<dbReference type="Gene3D" id="1.10.260.40">
    <property type="entry name" value="lambda repressor-like DNA-binding domains"/>
    <property type="match status" value="1"/>
</dbReference>
<name>A0A1C1A4U2_9BACL</name>
<dbReference type="Pfam" id="PF00356">
    <property type="entry name" value="LacI"/>
    <property type="match status" value="1"/>
</dbReference>
<dbReference type="InterPro" id="IPR046335">
    <property type="entry name" value="LacI/GalR-like_sensor"/>
</dbReference>
<dbReference type="SUPFAM" id="SSF47413">
    <property type="entry name" value="lambda repressor-like DNA-binding domains"/>
    <property type="match status" value="1"/>
</dbReference>
<keyword evidence="2" id="KW-0238">DNA-binding</keyword>
<dbReference type="Proteomes" id="UP000093309">
    <property type="component" value="Unassembled WGS sequence"/>
</dbReference>
<feature type="domain" description="HTH lacI-type" evidence="4">
    <location>
        <begin position="2"/>
        <end position="58"/>
    </location>
</feature>
<dbReference type="InterPro" id="IPR010982">
    <property type="entry name" value="Lambda_DNA-bd_dom_sf"/>
</dbReference>
<evidence type="ECO:0000256" key="3">
    <source>
        <dbReference type="ARBA" id="ARBA00023163"/>
    </source>
</evidence>
<dbReference type="CDD" id="cd01544">
    <property type="entry name" value="PBP1_GalR"/>
    <property type="match status" value="1"/>
</dbReference>
<dbReference type="PROSITE" id="PS50932">
    <property type="entry name" value="HTH_LACI_2"/>
    <property type="match status" value="1"/>
</dbReference>
<evidence type="ECO:0000313" key="5">
    <source>
        <dbReference type="EMBL" id="OCT15510.1"/>
    </source>
</evidence>
<dbReference type="AlphaFoldDB" id="A0A1C1A4U2"/>
<dbReference type="PANTHER" id="PTHR30146">
    <property type="entry name" value="LACI-RELATED TRANSCRIPTIONAL REPRESSOR"/>
    <property type="match status" value="1"/>
</dbReference>
<evidence type="ECO:0000256" key="1">
    <source>
        <dbReference type="ARBA" id="ARBA00023015"/>
    </source>
</evidence>
<dbReference type="InterPro" id="IPR028082">
    <property type="entry name" value="Peripla_BP_I"/>
</dbReference>
<proteinExistence type="predicted"/>
<keyword evidence="3" id="KW-0804">Transcription</keyword>
<accession>A0A1C1A4U2</accession>
<dbReference type="SMART" id="SM00354">
    <property type="entry name" value="HTH_LACI"/>
    <property type="match status" value="1"/>
</dbReference>
<dbReference type="GO" id="GO:0000976">
    <property type="term" value="F:transcription cis-regulatory region binding"/>
    <property type="evidence" value="ECO:0007669"/>
    <property type="project" value="TreeGrafter"/>
</dbReference>